<dbReference type="PRINTS" id="PR00385">
    <property type="entry name" value="P450"/>
</dbReference>
<dbReference type="GO" id="GO:0006805">
    <property type="term" value="P:xenobiotic metabolic process"/>
    <property type="evidence" value="ECO:0000318"/>
    <property type="project" value="GO_Central"/>
</dbReference>
<sequence>MQTSWESSTQADRQDNSEQCTHACVDAYFFTSSETVVSKKMSVWTLSAYLNLQTCLMLGLVFLLAYWYLIRTRGKLNLPPGPWALPLLGNVAQIFTKAPYKLWMELVKEYGPVIYLWLGSQQIVVLNSYAAIHEALVKKGEDFSNRPALHTFKLMGLTNNGIVLLPYGSFFKQQRKFTIMGLRDFGFGKRSLEGKIIEESHELREEILKKGQKPFNIRRMLQNAVGNVICSIVLGRRFEYDDEKLEKIMRAFDQNTGDQRLSRMADFFPWARHIPVVKRAVTKYVKDVERCVGIFREDIAAHKESFDPNDIRDFIDTFILEMKNKEGDDDSDFTDRQLEYLIRDLFLAGEESTSNTLNWALLYMLRHPDVQEKVQREIDSAIGQNTPSFSHRSQLPYTEAVTMEVMRINPIAPLSAIHATSNATTLLGYDIPKEAIVFTNLWAVLHDPEVYPEPDVFKPERFLDDKGQCKKGDNFIPFSLGKRACPGDHLGRMELFLLFTSLMQHFTFKLPEGAPLPSEQGQRGITNNAVAFELYAIPRE</sequence>
<evidence type="ECO:0000256" key="1">
    <source>
        <dbReference type="ARBA" id="ARBA00001971"/>
    </source>
</evidence>
<dbReference type="GO" id="GO:0102033">
    <property type="term" value="F:long-chain fatty acid omega-hydroxylase activity"/>
    <property type="evidence" value="ECO:0007669"/>
    <property type="project" value="UniProtKB-EC"/>
</dbReference>
<comment type="similarity">
    <text evidence="5 28">Belongs to the cytochrome P450 family.</text>
</comment>
<keyword evidence="10" id="KW-0256">Endoplasmic reticulum</keyword>
<dbReference type="Gene3D" id="1.10.630.10">
    <property type="entry name" value="Cytochrome P450"/>
    <property type="match status" value="1"/>
</dbReference>
<dbReference type="InterPro" id="IPR036396">
    <property type="entry name" value="Cyt_P450_sf"/>
</dbReference>
<comment type="function">
    <text evidence="23">A cytochrome P450 monooxygenase involved in the metabolism of arachidonic acid and its conjugates. Mechanistically, uses molecular oxygen inserting one oxygen atom into a substrate, and reducing the second into a water molecule, with two electrons provided by NADPH via cytochrome P450 reductase (CPR; NADPH-ferrihemoprotein reductase). Acts as an omega and omega-1 hydroxylase for arachidonic acid and possibly for other long chain fatty acids. May modulate the arachidonic acid signaling pathway and play a role in other fatty acid signaling processes. May down-regulate the biological activities of N-arachidonoyl-serotonin, an endocannabinoid that has anti-nociceptive effects through inhibition of fatty acid amide hydrolase FAAH, TRPV1 receptor and T-type calcium channels. Catalyzes C-2 oxidation of the indole ring of N-arachidonoyl-serotonin forming a less active product 2-oxo-N-arachidonoyl-serotonin.</text>
</comment>
<evidence type="ECO:0000256" key="6">
    <source>
        <dbReference type="ARBA" id="ARBA00022617"/>
    </source>
</evidence>
<evidence type="ECO:0000256" key="3">
    <source>
        <dbReference type="ARBA" id="ARBA00004448"/>
    </source>
</evidence>
<evidence type="ECO:0000256" key="18">
    <source>
        <dbReference type="ARBA" id="ARBA00023136"/>
    </source>
</evidence>
<dbReference type="GO" id="GO:0006082">
    <property type="term" value="P:organic acid metabolic process"/>
    <property type="evidence" value="ECO:0000318"/>
    <property type="project" value="GO_Central"/>
</dbReference>
<evidence type="ECO:0000256" key="23">
    <source>
        <dbReference type="ARBA" id="ARBA00058812"/>
    </source>
</evidence>
<evidence type="ECO:0000256" key="20">
    <source>
        <dbReference type="ARBA" id="ARBA00051320"/>
    </source>
</evidence>
<dbReference type="GO" id="GO:0008395">
    <property type="term" value="F:steroid hydroxylase activity"/>
    <property type="evidence" value="ECO:0000318"/>
    <property type="project" value="GO_Central"/>
</dbReference>
<evidence type="ECO:0000256" key="9">
    <source>
        <dbReference type="ARBA" id="ARBA00022792"/>
    </source>
</evidence>
<evidence type="ECO:0000256" key="14">
    <source>
        <dbReference type="ARBA" id="ARBA00023004"/>
    </source>
</evidence>
<evidence type="ECO:0000256" key="15">
    <source>
        <dbReference type="ARBA" id="ARBA00023033"/>
    </source>
</evidence>
<comment type="catalytic activity">
    <reaction evidence="19">
        <text>(5Z,8Z,11Z,14Z)-eicosatetraenoate + reduced [NADPH--hemoprotein reductase] + O2 = 19-hydroxy-(5Z,8Z,11Z,14Z)-eicosatetraenoate + oxidized [NADPH--hemoprotein reductase] + H2O + H(+)</text>
        <dbReference type="Rhea" id="RHEA:39759"/>
        <dbReference type="Rhea" id="RHEA-COMP:11964"/>
        <dbReference type="Rhea" id="RHEA-COMP:11965"/>
        <dbReference type="ChEBI" id="CHEBI:15377"/>
        <dbReference type="ChEBI" id="CHEBI:15378"/>
        <dbReference type="ChEBI" id="CHEBI:15379"/>
        <dbReference type="ChEBI" id="CHEBI:32395"/>
        <dbReference type="ChEBI" id="CHEBI:57618"/>
        <dbReference type="ChEBI" id="CHEBI:58210"/>
        <dbReference type="ChEBI" id="CHEBI:76627"/>
    </reaction>
    <physiologicalReaction direction="left-to-right" evidence="19">
        <dbReference type="Rhea" id="RHEA:39760"/>
    </physiologicalReaction>
</comment>
<dbReference type="PANTHER" id="PTHR24300:SF403">
    <property type="entry name" value="CYTOCHROME P450 306A1"/>
    <property type="match status" value="1"/>
</dbReference>
<reference evidence="31" key="2">
    <citation type="submission" date="2025-08" db="UniProtKB">
        <authorList>
            <consortium name="RefSeq"/>
        </authorList>
    </citation>
    <scope>IDENTIFICATION</scope>
    <source>
        <strain evidence="31">S238N-H82</strain>
        <tissue evidence="31">Testes</tissue>
    </source>
</reference>
<keyword evidence="13 28" id="KW-0560">Oxidoreductase</keyword>
<dbReference type="FunFam" id="1.10.630.10:FF:000017">
    <property type="entry name" value="cytochrome P450 2U1 isoform X1"/>
    <property type="match status" value="1"/>
</dbReference>
<keyword evidence="14 27" id="KW-0408">Iron</keyword>
<dbReference type="PROSITE" id="PS00086">
    <property type="entry name" value="CYTOCHROME_P450"/>
    <property type="match status" value="1"/>
</dbReference>
<dbReference type="GO" id="GO:0008202">
    <property type="term" value="P:steroid metabolic process"/>
    <property type="evidence" value="ECO:0000318"/>
    <property type="project" value="GO_Central"/>
</dbReference>
<keyword evidence="15 28" id="KW-0503">Monooxygenase</keyword>
<dbReference type="InterPro" id="IPR001128">
    <property type="entry name" value="Cyt_P450"/>
</dbReference>
<dbReference type="InterPro" id="IPR017972">
    <property type="entry name" value="Cyt_P450_CS"/>
</dbReference>
<evidence type="ECO:0000256" key="17">
    <source>
        <dbReference type="ARBA" id="ARBA00023128"/>
    </source>
</evidence>
<name>A0A9J7MYE2_BRAFL</name>
<dbReference type="GO" id="GO:0020037">
    <property type="term" value="F:heme binding"/>
    <property type="evidence" value="ECO:0000318"/>
    <property type="project" value="GO_Central"/>
</dbReference>
<evidence type="ECO:0000256" key="22">
    <source>
        <dbReference type="ARBA" id="ARBA00052378"/>
    </source>
</evidence>
<keyword evidence="11" id="KW-0492">Microsome</keyword>
<dbReference type="OrthoDB" id="3934656at2759"/>
<accession>A0A9J7MYE2</accession>
<feature type="transmembrane region" description="Helical" evidence="29">
    <location>
        <begin position="48"/>
        <end position="69"/>
    </location>
</feature>
<evidence type="ECO:0000313" key="31">
    <source>
        <dbReference type="RefSeq" id="XP_035686087.1"/>
    </source>
</evidence>
<dbReference type="GO" id="GO:0005743">
    <property type="term" value="C:mitochondrial inner membrane"/>
    <property type="evidence" value="ECO:0007669"/>
    <property type="project" value="UniProtKB-SubCell"/>
</dbReference>
<dbReference type="InterPro" id="IPR002401">
    <property type="entry name" value="Cyt_P450_E_grp-I"/>
</dbReference>
<evidence type="ECO:0000256" key="4">
    <source>
        <dbReference type="ARBA" id="ARBA00004477"/>
    </source>
</evidence>
<evidence type="ECO:0000256" key="7">
    <source>
        <dbReference type="ARBA" id="ARBA00022692"/>
    </source>
</evidence>
<keyword evidence="30" id="KW-1185">Reference proteome</keyword>
<organism evidence="30 31">
    <name type="scientific">Branchiostoma floridae</name>
    <name type="common">Florida lancelet</name>
    <name type="synonym">Amphioxus</name>
    <dbReference type="NCBI Taxonomy" id="7739"/>
    <lineage>
        <taxon>Eukaryota</taxon>
        <taxon>Metazoa</taxon>
        <taxon>Chordata</taxon>
        <taxon>Cephalochordata</taxon>
        <taxon>Leptocardii</taxon>
        <taxon>Amphioxiformes</taxon>
        <taxon>Branchiostomatidae</taxon>
        <taxon>Branchiostoma</taxon>
    </lineage>
</organism>
<comment type="catalytic activity">
    <reaction evidence="21">
        <text>N-[(5Z,8Z,11Z,14Z)-eicosatetraenoyl]-serotonin + reduced [NADPH--hemoprotein reductase] + O2 = 2-oxo-N-[(5Z,8Z,11Z,14Z)-eicosatetraenoyl]-serotonin + oxidized [NADPH--hemoprotein reductase] + H2O + H(+)</text>
        <dbReference type="Rhea" id="RHEA:50296"/>
        <dbReference type="Rhea" id="RHEA-COMP:11964"/>
        <dbReference type="Rhea" id="RHEA-COMP:11965"/>
        <dbReference type="ChEBI" id="CHEBI:15377"/>
        <dbReference type="ChEBI" id="CHEBI:15378"/>
        <dbReference type="ChEBI" id="CHEBI:15379"/>
        <dbReference type="ChEBI" id="CHEBI:57618"/>
        <dbReference type="ChEBI" id="CHEBI:58210"/>
        <dbReference type="ChEBI" id="CHEBI:132255"/>
        <dbReference type="ChEBI" id="CHEBI:132256"/>
    </reaction>
    <physiologicalReaction direction="left-to-right" evidence="21">
        <dbReference type="Rhea" id="RHEA:50297"/>
    </physiologicalReaction>
</comment>
<evidence type="ECO:0000256" key="10">
    <source>
        <dbReference type="ARBA" id="ARBA00022824"/>
    </source>
</evidence>
<evidence type="ECO:0000256" key="19">
    <source>
        <dbReference type="ARBA" id="ARBA00049206"/>
    </source>
</evidence>
<dbReference type="SUPFAM" id="SSF48264">
    <property type="entry name" value="Cytochrome P450"/>
    <property type="match status" value="1"/>
</dbReference>
<reference evidence="30" key="1">
    <citation type="journal article" date="2020" name="Nat. Ecol. Evol.">
        <title>Deeply conserved synteny resolves early events in vertebrate evolution.</title>
        <authorList>
            <person name="Simakov O."/>
            <person name="Marletaz F."/>
            <person name="Yue J.X."/>
            <person name="O'Connell B."/>
            <person name="Jenkins J."/>
            <person name="Brandt A."/>
            <person name="Calef R."/>
            <person name="Tung C.H."/>
            <person name="Huang T.K."/>
            <person name="Schmutz J."/>
            <person name="Satoh N."/>
            <person name="Yu J.K."/>
            <person name="Putnam N.H."/>
            <person name="Green R.E."/>
            <person name="Rokhsar D.S."/>
        </authorList>
    </citation>
    <scope>NUCLEOTIDE SEQUENCE [LARGE SCALE GENOMIC DNA]</scope>
    <source>
        <strain evidence="30">S238N-H82</strain>
    </source>
</reference>
<evidence type="ECO:0000256" key="5">
    <source>
        <dbReference type="ARBA" id="ARBA00010617"/>
    </source>
</evidence>
<dbReference type="InterPro" id="IPR050182">
    <property type="entry name" value="Cytochrome_P450_fam2"/>
</dbReference>
<dbReference type="GeneID" id="118422566"/>
<keyword evidence="18 29" id="KW-0472">Membrane</keyword>
<keyword evidence="6 27" id="KW-0349">Heme</keyword>
<dbReference type="PRINTS" id="PR00463">
    <property type="entry name" value="EP450I"/>
</dbReference>
<evidence type="ECO:0000256" key="12">
    <source>
        <dbReference type="ARBA" id="ARBA00022989"/>
    </source>
</evidence>
<dbReference type="Proteomes" id="UP000001554">
    <property type="component" value="Chromosome 9"/>
</dbReference>
<dbReference type="PANTHER" id="PTHR24300">
    <property type="entry name" value="CYTOCHROME P450 508A4-RELATED"/>
    <property type="match status" value="1"/>
</dbReference>
<evidence type="ECO:0000256" key="28">
    <source>
        <dbReference type="RuleBase" id="RU000461"/>
    </source>
</evidence>
<evidence type="ECO:0000256" key="2">
    <source>
        <dbReference type="ARBA" id="ARBA00004154"/>
    </source>
</evidence>
<dbReference type="GO" id="GO:0016712">
    <property type="term" value="F:oxidoreductase activity, acting on paired donors, with incorporation or reduction of molecular oxygen, reduced flavin or flavoprotein as one donor, and incorporation of one atom of oxygen"/>
    <property type="evidence" value="ECO:0000318"/>
    <property type="project" value="GO_Central"/>
</dbReference>
<comment type="subcellular location">
    <subcellularLocation>
        <location evidence="4">Endoplasmic reticulum membrane</location>
        <topology evidence="4">Multi-pass membrane protein</topology>
    </subcellularLocation>
    <subcellularLocation>
        <location evidence="2">Microsome membrane</location>
        <topology evidence="2">Multi-pass membrane protein</topology>
    </subcellularLocation>
    <subcellularLocation>
        <location evidence="3">Mitochondrion inner membrane</location>
        <topology evidence="3">Multi-pass membrane protein</topology>
    </subcellularLocation>
</comment>
<dbReference type="EC" id="1.14.14.80" evidence="24"/>
<comment type="catalytic activity">
    <reaction evidence="20">
        <text>(5Z,8Z,11Z,14Z)-eicosatetraenoate + reduced [NADPH--hemoprotein reductase] + O2 = 20-hydroxy-(5Z,8Z,11Z,14Z)-eicosatetraenoate + oxidized [NADPH--hemoprotein reductase] + H2O + H(+)</text>
        <dbReference type="Rhea" id="RHEA:39755"/>
        <dbReference type="Rhea" id="RHEA-COMP:11964"/>
        <dbReference type="Rhea" id="RHEA-COMP:11965"/>
        <dbReference type="ChEBI" id="CHEBI:15377"/>
        <dbReference type="ChEBI" id="CHEBI:15378"/>
        <dbReference type="ChEBI" id="CHEBI:15379"/>
        <dbReference type="ChEBI" id="CHEBI:32395"/>
        <dbReference type="ChEBI" id="CHEBI:57618"/>
        <dbReference type="ChEBI" id="CHEBI:58210"/>
        <dbReference type="ChEBI" id="CHEBI:76624"/>
    </reaction>
    <physiologicalReaction direction="left-to-right" evidence="20">
        <dbReference type="Rhea" id="RHEA:39756"/>
    </physiologicalReaction>
</comment>
<comment type="catalytic activity">
    <reaction evidence="22">
        <text>an omega-methyl-long-chain fatty acid + reduced [NADPH--hemoprotein reductase] + O2 = an omega-hydroxy-long-chain fatty acid + oxidized [NADPH--hemoprotein reductase] + H2O + H(+)</text>
        <dbReference type="Rhea" id="RHEA:56748"/>
        <dbReference type="Rhea" id="RHEA-COMP:11964"/>
        <dbReference type="Rhea" id="RHEA-COMP:11965"/>
        <dbReference type="ChEBI" id="CHEBI:15377"/>
        <dbReference type="ChEBI" id="CHEBI:15378"/>
        <dbReference type="ChEBI" id="CHEBI:15379"/>
        <dbReference type="ChEBI" id="CHEBI:57618"/>
        <dbReference type="ChEBI" id="CHEBI:58210"/>
        <dbReference type="ChEBI" id="CHEBI:140991"/>
        <dbReference type="ChEBI" id="CHEBI:140992"/>
        <dbReference type="EC" id="1.14.14.80"/>
    </reaction>
    <physiologicalReaction direction="left-to-right" evidence="22">
        <dbReference type="Rhea" id="RHEA:56749"/>
    </physiologicalReaction>
</comment>
<dbReference type="KEGG" id="bfo:118422566"/>
<evidence type="ECO:0000256" key="27">
    <source>
        <dbReference type="PIRSR" id="PIRSR602401-1"/>
    </source>
</evidence>
<evidence type="ECO:0000256" key="24">
    <source>
        <dbReference type="ARBA" id="ARBA00066560"/>
    </source>
</evidence>
<protein>
    <recommendedName>
        <fullName evidence="25">Cytochrome P450 2U1</fullName>
        <ecNumber evidence="24">1.14.14.80</ecNumber>
    </recommendedName>
    <alternativeName>
        <fullName evidence="26">Long-chain fatty acid omega-monooxygenase</fullName>
    </alternativeName>
</protein>
<evidence type="ECO:0000256" key="26">
    <source>
        <dbReference type="ARBA" id="ARBA00079181"/>
    </source>
</evidence>
<keyword evidence="8 27" id="KW-0479">Metal-binding</keyword>
<dbReference type="GO" id="GO:0005506">
    <property type="term" value="F:iron ion binding"/>
    <property type="evidence" value="ECO:0007669"/>
    <property type="project" value="InterPro"/>
</dbReference>
<keyword evidence="9" id="KW-0999">Mitochondrion inner membrane</keyword>
<keyword evidence="7 29" id="KW-0812">Transmembrane</keyword>
<dbReference type="GO" id="GO:0005737">
    <property type="term" value="C:cytoplasm"/>
    <property type="evidence" value="ECO:0000318"/>
    <property type="project" value="GO_Central"/>
</dbReference>
<dbReference type="RefSeq" id="XP_035686087.1">
    <property type="nucleotide sequence ID" value="XM_035830194.1"/>
</dbReference>
<evidence type="ECO:0000256" key="29">
    <source>
        <dbReference type="SAM" id="Phobius"/>
    </source>
</evidence>
<dbReference type="GO" id="GO:0005789">
    <property type="term" value="C:endoplasmic reticulum membrane"/>
    <property type="evidence" value="ECO:0007669"/>
    <property type="project" value="UniProtKB-SubCell"/>
</dbReference>
<feature type="binding site" description="axial binding residue" evidence="27">
    <location>
        <position position="485"/>
    </location>
    <ligand>
        <name>heme</name>
        <dbReference type="ChEBI" id="CHEBI:30413"/>
    </ligand>
    <ligandPart>
        <name>Fe</name>
        <dbReference type="ChEBI" id="CHEBI:18248"/>
    </ligandPart>
</feature>
<evidence type="ECO:0000256" key="8">
    <source>
        <dbReference type="ARBA" id="ARBA00022723"/>
    </source>
</evidence>
<keyword evidence="17" id="KW-0496">Mitochondrion</keyword>
<evidence type="ECO:0000256" key="21">
    <source>
        <dbReference type="ARBA" id="ARBA00052159"/>
    </source>
</evidence>
<evidence type="ECO:0000256" key="13">
    <source>
        <dbReference type="ARBA" id="ARBA00023002"/>
    </source>
</evidence>
<comment type="cofactor">
    <cofactor evidence="1 27">
        <name>heme</name>
        <dbReference type="ChEBI" id="CHEBI:30413"/>
    </cofactor>
</comment>
<keyword evidence="12 29" id="KW-1133">Transmembrane helix</keyword>
<dbReference type="AlphaFoldDB" id="A0A9J7MYE2"/>
<proteinExistence type="inferred from homology"/>
<evidence type="ECO:0000256" key="25">
    <source>
        <dbReference type="ARBA" id="ARBA00067282"/>
    </source>
</evidence>
<evidence type="ECO:0000256" key="16">
    <source>
        <dbReference type="ARBA" id="ARBA00023098"/>
    </source>
</evidence>
<evidence type="ECO:0000256" key="11">
    <source>
        <dbReference type="ARBA" id="ARBA00022848"/>
    </source>
</evidence>
<dbReference type="Pfam" id="PF00067">
    <property type="entry name" value="p450"/>
    <property type="match status" value="1"/>
</dbReference>
<keyword evidence="16" id="KW-0443">Lipid metabolism</keyword>
<evidence type="ECO:0000313" key="30">
    <source>
        <dbReference type="Proteomes" id="UP000001554"/>
    </source>
</evidence>
<gene>
    <name evidence="31" type="primary">LOC118422566</name>
</gene>
<dbReference type="OMA" id="ATRPHNE"/>